<reference evidence="21" key="1">
    <citation type="submission" date="2024-02" db="UniProtKB">
        <authorList>
            <consortium name="WormBaseParasite"/>
        </authorList>
    </citation>
    <scope>IDENTIFICATION</scope>
</reference>
<keyword evidence="12" id="KW-0238">DNA-binding</keyword>
<keyword evidence="14" id="KW-0804">Transcription</keyword>
<evidence type="ECO:0000256" key="3">
    <source>
        <dbReference type="ARBA" id="ARBA00006991"/>
    </source>
</evidence>
<keyword evidence="9" id="KW-0862">Zinc</keyword>
<evidence type="ECO:0000256" key="13">
    <source>
        <dbReference type="ARBA" id="ARBA00023136"/>
    </source>
</evidence>
<keyword evidence="5 18" id="KW-0812">Transmembrane</keyword>
<keyword evidence="20" id="KW-1185">Reference proteome</keyword>
<evidence type="ECO:0000256" key="7">
    <source>
        <dbReference type="ARBA" id="ARBA00022737"/>
    </source>
</evidence>
<dbReference type="PROSITE" id="PS00028">
    <property type="entry name" value="ZINC_FINGER_C2H2_1"/>
    <property type="match status" value="4"/>
</dbReference>
<evidence type="ECO:0000256" key="6">
    <source>
        <dbReference type="ARBA" id="ARBA00022723"/>
    </source>
</evidence>
<dbReference type="GO" id="GO:0005044">
    <property type="term" value="F:scavenger receptor activity"/>
    <property type="evidence" value="ECO:0007669"/>
    <property type="project" value="TreeGrafter"/>
</dbReference>
<dbReference type="GO" id="GO:0005737">
    <property type="term" value="C:cytoplasm"/>
    <property type="evidence" value="ECO:0007669"/>
    <property type="project" value="TreeGrafter"/>
</dbReference>
<evidence type="ECO:0000256" key="10">
    <source>
        <dbReference type="ARBA" id="ARBA00022989"/>
    </source>
</evidence>
<evidence type="ECO:0000256" key="4">
    <source>
        <dbReference type="ARBA" id="ARBA00010532"/>
    </source>
</evidence>
<keyword evidence="15" id="KW-0325">Glycoprotein</keyword>
<evidence type="ECO:0000256" key="5">
    <source>
        <dbReference type="ARBA" id="ARBA00022692"/>
    </source>
</evidence>
<dbReference type="WBParaSite" id="MBELARI_LOCUS17419">
    <property type="protein sequence ID" value="MBELARI_LOCUS17419"/>
    <property type="gene ID" value="MBELARI_LOCUS17419"/>
</dbReference>
<evidence type="ECO:0000256" key="16">
    <source>
        <dbReference type="ARBA" id="ARBA00023242"/>
    </source>
</evidence>
<feature type="domain" description="C2H2-type" evidence="19">
    <location>
        <begin position="768"/>
        <end position="795"/>
    </location>
</feature>
<feature type="domain" description="C2H2-type" evidence="19">
    <location>
        <begin position="824"/>
        <end position="852"/>
    </location>
</feature>
<evidence type="ECO:0000313" key="21">
    <source>
        <dbReference type="WBParaSite" id="MBELARI_LOCUS17419"/>
    </source>
</evidence>
<feature type="transmembrane region" description="Helical" evidence="18">
    <location>
        <begin position="515"/>
        <end position="542"/>
    </location>
</feature>
<feature type="domain" description="C2H2-type" evidence="19">
    <location>
        <begin position="796"/>
        <end position="823"/>
    </location>
</feature>
<dbReference type="PRINTS" id="PR01609">
    <property type="entry name" value="CD36FAMILY"/>
</dbReference>
<dbReference type="SUPFAM" id="SSF57667">
    <property type="entry name" value="beta-beta-alpha zinc fingers"/>
    <property type="match status" value="2"/>
</dbReference>
<dbReference type="FunFam" id="3.30.160.60:FF:000100">
    <property type="entry name" value="Zinc finger 45-like"/>
    <property type="match status" value="1"/>
</dbReference>
<dbReference type="GO" id="GO:0005634">
    <property type="term" value="C:nucleus"/>
    <property type="evidence" value="ECO:0007669"/>
    <property type="project" value="UniProtKB-SubCell"/>
</dbReference>
<evidence type="ECO:0000256" key="2">
    <source>
        <dbReference type="ARBA" id="ARBA00004370"/>
    </source>
</evidence>
<dbReference type="PROSITE" id="PS50157">
    <property type="entry name" value="ZINC_FINGER_C2H2_2"/>
    <property type="match status" value="5"/>
</dbReference>
<keyword evidence="7" id="KW-0677">Repeat</keyword>
<dbReference type="PANTHER" id="PTHR11923:SF106">
    <property type="entry name" value="SCAVENGER RECEPTOR (CD36 FAMILY) RELATED"/>
    <property type="match status" value="1"/>
</dbReference>
<evidence type="ECO:0000256" key="18">
    <source>
        <dbReference type="SAM" id="Phobius"/>
    </source>
</evidence>
<evidence type="ECO:0000256" key="14">
    <source>
        <dbReference type="ARBA" id="ARBA00023163"/>
    </source>
</evidence>
<evidence type="ECO:0000256" key="15">
    <source>
        <dbReference type="ARBA" id="ARBA00023180"/>
    </source>
</evidence>
<dbReference type="FunFam" id="3.30.160.60:FF:000093">
    <property type="entry name" value="zinc finger protein 668 isoform X1"/>
    <property type="match status" value="1"/>
</dbReference>
<keyword evidence="10 18" id="KW-1133">Transmembrane helix</keyword>
<keyword evidence="11" id="KW-0805">Transcription regulation</keyword>
<comment type="similarity">
    <text evidence="3">Belongs to the krueppel C2H2-type zinc-finger protein family.</text>
</comment>
<dbReference type="Pfam" id="PF00096">
    <property type="entry name" value="zf-C2H2"/>
    <property type="match status" value="2"/>
</dbReference>
<dbReference type="PANTHER" id="PTHR11923">
    <property type="entry name" value="SCAVENGER RECEPTOR CLASS B TYPE-1 SR-B1"/>
    <property type="match status" value="1"/>
</dbReference>
<dbReference type="InterPro" id="IPR013087">
    <property type="entry name" value="Znf_C2H2_type"/>
</dbReference>
<dbReference type="GO" id="GO:0003677">
    <property type="term" value="F:DNA binding"/>
    <property type="evidence" value="ECO:0007669"/>
    <property type="project" value="UniProtKB-KW"/>
</dbReference>
<sequence>MVRRGWLICLAFTAILFFLLGIFLLLPFPLAVYPALVRSQLHLSRGEDGSFPTLTHYWSKFPADQYYNFYFFNVTNRDEVMYEGAMPSLVEIGPYSYKESEFKEGIDWRENDNRIYYMNNKSFSYQQSTSCDYCTYQDMVTLPNAAYMSVLSLIQANQNLSNIAVNTAILDFLTLILGEAPLRIVPVAGVLFDSYPDPFISLTNSELTKLLAPDGKLLGMQLPPIKYMGYFPKYNHSHDEDYMAYTGKEDVYKTGNIIRWAGNESLAWWGDSYSADLAGATDGSFNKANLKKTDKVKMFQSYACRTFRMTYSKQDSVKGVKAYIYKLENYDYDTTTQLNSGYRYENTELVDYFPTWPCGPNHQYNASASCHAIDCTSSQNWCSNCCNGTHYLDKTVFMPPGMVPLRCLPGQKIRAPFAAFLSPPHFLQSPSEVTTSMKGLAPDPDLHEPAKFYINPMTGSALKAFFRMQLSIPIYHNKHFTLLSNAPNAIMPSFWVNIQVDLKKYAINYIKMVQVIIPGIALGIGIGLIVLTLAGFLISIMIMSRRRRQQGNQKLAISNGNSPAADVVISNRANTEPLSLQPGLLRIQLSFGEKKLSTVLCIDEHGFLPEASLELSSGWRSQCRVDSKLANCDGLKVLMKIECGQEIILSSRNPSRTPSPLNLTDHKAKTLNFSISNLSRFDDEILSESPPEVPIFEDVIAADGKGFECPRCGKVFSYEYYRDKHLKYTRCVDQGDRKFPCTSCSRSFEKRDRLRIHVLHVHENHRPHVCFVCGKAFSQSSSLNKHLRVHSGERPYKCQFCPKAFTASSILRTHIRQHSGEKPFKCAQCGKAFASHAAHDSHVRRTHGELKNDDIF</sequence>
<evidence type="ECO:0000256" key="1">
    <source>
        <dbReference type="ARBA" id="ARBA00004123"/>
    </source>
</evidence>
<evidence type="ECO:0000259" key="19">
    <source>
        <dbReference type="PROSITE" id="PS50157"/>
    </source>
</evidence>
<keyword evidence="16" id="KW-0539">Nucleus</keyword>
<dbReference type="Proteomes" id="UP000887575">
    <property type="component" value="Unassembled WGS sequence"/>
</dbReference>
<evidence type="ECO:0000313" key="20">
    <source>
        <dbReference type="Proteomes" id="UP000887575"/>
    </source>
</evidence>
<dbReference type="Pfam" id="PF01130">
    <property type="entry name" value="CD36"/>
    <property type="match status" value="1"/>
</dbReference>
<name>A0AAF3ETD6_9BILA</name>
<dbReference type="InterPro" id="IPR002159">
    <property type="entry name" value="CD36_fam"/>
</dbReference>
<dbReference type="InterPro" id="IPR036236">
    <property type="entry name" value="Znf_C2H2_sf"/>
</dbReference>
<feature type="domain" description="C2H2-type" evidence="19">
    <location>
        <begin position="739"/>
        <end position="767"/>
    </location>
</feature>
<dbReference type="GO" id="GO:0016020">
    <property type="term" value="C:membrane"/>
    <property type="evidence" value="ECO:0007669"/>
    <property type="project" value="UniProtKB-SubCell"/>
</dbReference>
<keyword evidence="6" id="KW-0479">Metal-binding</keyword>
<accession>A0AAF3ETD6</accession>
<dbReference type="AlphaFoldDB" id="A0AAF3ETD6"/>
<dbReference type="GO" id="GO:0008270">
    <property type="term" value="F:zinc ion binding"/>
    <property type="evidence" value="ECO:0007669"/>
    <property type="project" value="UniProtKB-KW"/>
</dbReference>
<feature type="domain" description="C2H2-type" evidence="19">
    <location>
        <begin position="707"/>
        <end position="738"/>
    </location>
</feature>
<evidence type="ECO:0000256" key="11">
    <source>
        <dbReference type="ARBA" id="ARBA00023015"/>
    </source>
</evidence>
<evidence type="ECO:0000256" key="17">
    <source>
        <dbReference type="PROSITE-ProRule" id="PRU00042"/>
    </source>
</evidence>
<organism evidence="20 21">
    <name type="scientific">Mesorhabditis belari</name>
    <dbReference type="NCBI Taxonomy" id="2138241"/>
    <lineage>
        <taxon>Eukaryota</taxon>
        <taxon>Metazoa</taxon>
        <taxon>Ecdysozoa</taxon>
        <taxon>Nematoda</taxon>
        <taxon>Chromadorea</taxon>
        <taxon>Rhabditida</taxon>
        <taxon>Rhabditina</taxon>
        <taxon>Rhabditomorpha</taxon>
        <taxon>Rhabditoidea</taxon>
        <taxon>Rhabditidae</taxon>
        <taxon>Mesorhabditinae</taxon>
        <taxon>Mesorhabditis</taxon>
    </lineage>
</organism>
<comment type="subcellular location">
    <subcellularLocation>
        <location evidence="2">Membrane</location>
    </subcellularLocation>
    <subcellularLocation>
        <location evidence="1">Nucleus</location>
    </subcellularLocation>
</comment>
<keyword evidence="8 17" id="KW-0863">Zinc-finger</keyword>
<evidence type="ECO:0000256" key="8">
    <source>
        <dbReference type="ARBA" id="ARBA00022771"/>
    </source>
</evidence>
<dbReference type="FunFam" id="3.30.160.60:FF:000450">
    <property type="entry name" value="PR domain zinc finger protein 14"/>
    <property type="match status" value="1"/>
</dbReference>
<evidence type="ECO:0000256" key="12">
    <source>
        <dbReference type="ARBA" id="ARBA00023125"/>
    </source>
</evidence>
<evidence type="ECO:0000256" key="9">
    <source>
        <dbReference type="ARBA" id="ARBA00022833"/>
    </source>
</evidence>
<dbReference type="Gene3D" id="3.30.160.60">
    <property type="entry name" value="Classic Zinc Finger"/>
    <property type="match status" value="4"/>
</dbReference>
<dbReference type="SMART" id="SM00355">
    <property type="entry name" value="ZnF_C2H2"/>
    <property type="match status" value="5"/>
</dbReference>
<protein>
    <recommendedName>
        <fullName evidence="19">C2H2-type domain-containing protein</fullName>
    </recommendedName>
</protein>
<keyword evidence="13 18" id="KW-0472">Membrane</keyword>
<comment type="similarity">
    <text evidence="4">Belongs to the CD36 family.</text>
</comment>
<proteinExistence type="inferred from homology"/>